<reference evidence="2 3" key="1">
    <citation type="submission" date="2016-11" db="EMBL/GenBank/DDBJ databases">
        <authorList>
            <person name="Jaros S."/>
            <person name="Januszkiewicz K."/>
            <person name="Wedrychowicz H."/>
        </authorList>
    </citation>
    <scope>NUCLEOTIDE SEQUENCE [LARGE SCALE GENOMIC DNA]</scope>
    <source>
        <strain evidence="2 3">DSM 22153</strain>
    </source>
</reference>
<evidence type="ECO:0000313" key="3">
    <source>
        <dbReference type="Proteomes" id="UP000186002"/>
    </source>
</evidence>
<evidence type="ECO:0000256" key="1">
    <source>
        <dbReference type="SAM" id="Phobius"/>
    </source>
</evidence>
<feature type="transmembrane region" description="Helical" evidence="1">
    <location>
        <begin position="44"/>
        <end position="61"/>
    </location>
</feature>
<dbReference type="RefSeq" id="WP_073013947.1">
    <property type="nucleotide sequence ID" value="NZ_FRBW01000003.1"/>
</dbReference>
<dbReference type="EMBL" id="FRBW01000003">
    <property type="protein sequence ID" value="SHM63140.1"/>
    <property type="molecule type" value="Genomic_DNA"/>
</dbReference>
<dbReference type="Proteomes" id="UP000186002">
    <property type="component" value="Unassembled WGS sequence"/>
</dbReference>
<feature type="transmembrane region" description="Helical" evidence="1">
    <location>
        <begin position="67"/>
        <end position="89"/>
    </location>
</feature>
<keyword evidence="1" id="KW-0472">Membrane</keyword>
<feature type="transmembrane region" description="Helical" evidence="1">
    <location>
        <begin position="270"/>
        <end position="289"/>
    </location>
</feature>
<feature type="transmembrane region" description="Helical" evidence="1">
    <location>
        <begin position="242"/>
        <end position="258"/>
    </location>
</feature>
<evidence type="ECO:0000313" key="2">
    <source>
        <dbReference type="EMBL" id="SHM63140.1"/>
    </source>
</evidence>
<dbReference type="STRING" id="735517.SAMN05444272_2795"/>
<accession>A0A1M7KD10</accession>
<gene>
    <name evidence="2" type="ORF">SAMN05444272_2795</name>
</gene>
<protein>
    <submittedName>
        <fullName evidence="2">Uncharacterized protein</fullName>
    </submittedName>
</protein>
<proteinExistence type="predicted"/>
<dbReference type="AlphaFoldDB" id="A0A1M7KD10"/>
<keyword evidence="1" id="KW-0812">Transmembrane</keyword>
<sequence length="395" mass="44888">MARTATQTGQEKVKVDAGVVYDPNHSERLSFSYFKRSKRVELKGSLDGPVFIFLTLTYIALSTAVMVYFSLPQSSILAFIILFAFWEYLNRTKYPVSFSFIITKSNIDFIRRNFFLMKRRVFQSDAIERIIVAPVSVTRPIPGRPYARKKYRVELEYAGKREVILSGACHAEANTVAFEIVRSTPVENIEFYETTPGLLPLSIQGPLETQSQLPVISDDSNSGKVEFCPDSGEVKIYSRVKFSLNMLNAFVAMFYFFPKLFFDDVGFVDFIAYLLIIFTPFILFACMLLQDLTFREVVAVDGDDLRKSSSSLFSSKDVLFERCLISNISVCSEIDEYLSEEDVKTKPAFKVRFDYGLSTHSVGRNLTYSEARKVEEILIQMTSDKGLSITDRSAA</sequence>
<organism evidence="2 3">
    <name type="scientific">Roseibium suaedae</name>
    <dbReference type="NCBI Taxonomy" id="735517"/>
    <lineage>
        <taxon>Bacteria</taxon>
        <taxon>Pseudomonadati</taxon>
        <taxon>Pseudomonadota</taxon>
        <taxon>Alphaproteobacteria</taxon>
        <taxon>Hyphomicrobiales</taxon>
        <taxon>Stappiaceae</taxon>
        <taxon>Roseibium</taxon>
    </lineage>
</organism>
<keyword evidence="1" id="KW-1133">Transmembrane helix</keyword>
<name>A0A1M7KD10_9HYPH</name>
<keyword evidence="3" id="KW-1185">Reference proteome</keyword>